<dbReference type="CDD" id="cd03784">
    <property type="entry name" value="GT1_Gtf-like"/>
    <property type="match status" value="1"/>
</dbReference>
<keyword evidence="2" id="KW-0328">Glycosyltransferase</keyword>
<dbReference type="PANTHER" id="PTHR48043">
    <property type="entry name" value="EG:EG0003.4 PROTEIN-RELATED"/>
    <property type="match status" value="1"/>
</dbReference>
<dbReference type="SUPFAM" id="SSF53756">
    <property type="entry name" value="UDP-Glycosyltransferase/glycogen phosphorylase"/>
    <property type="match status" value="1"/>
</dbReference>
<evidence type="ECO:0000313" key="5">
    <source>
        <dbReference type="EMBL" id="KAI8044004.1"/>
    </source>
</evidence>
<keyword evidence="4" id="KW-1133">Transmembrane helix</keyword>
<evidence type="ECO:0000313" key="6">
    <source>
        <dbReference type="Proteomes" id="UP001059596"/>
    </source>
</evidence>
<dbReference type="Proteomes" id="UP001059596">
    <property type="component" value="Chromosome 3R"/>
</dbReference>
<reference evidence="5" key="1">
    <citation type="journal article" date="2023" name="Genome Biol. Evol.">
        <title>Long-read-based Genome Assembly of Drosophila gunungcola Reveals Fewer Chemosensory Genes in Flower-breeding Species.</title>
        <authorList>
            <person name="Negi A."/>
            <person name="Liao B.Y."/>
            <person name="Yeh S.D."/>
        </authorList>
    </citation>
    <scope>NUCLEOTIDE SEQUENCE</scope>
    <source>
        <strain evidence="5">Sukarami</strain>
    </source>
</reference>
<protein>
    <submittedName>
        <fullName evidence="5">Uncharacterized protein</fullName>
    </submittedName>
</protein>
<dbReference type="PANTHER" id="PTHR48043:SF159">
    <property type="entry name" value="EG:EG0003.4 PROTEIN-RELATED"/>
    <property type="match status" value="1"/>
</dbReference>
<dbReference type="AlphaFoldDB" id="A0A9P9YVN7"/>
<evidence type="ECO:0000256" key="3">
    <source>
        <dbReference type="ARBA" id="ARBA00022679"/>
    </source>
</evidence>
<feature type="transmembrane region" description="Helical" evidence="4">
    <location>
        <begin position="90"/>
        <end position="108"/>
    </location>
</feature>
<accession>A0A9P9YVN7</accession>
<comment type="caution">
    <text evidence="5">The sequence shown here is derived from an EMBL/GenBank/DDBJ whole genome shotgun (WGS) entry which is preliminary data.</text>
</comment>
<name>A0A9P9YVN7_9MUSC</name>
<keyword evidence="6" id="KW-1185">Reference proteome</keyword>
<dbReference type="Pfam" id="PF00201">
    <property type="entry name" value="UDPGT"/>
    <property type="match status" value="1"/>
</dbReference>
<keyword evidence="4" id="KW-0812">Transmembrane</keyword>
<comment type="similarity">
    <text evidence="1">Belongs to the UDP-glycosyltransferase family.</text>
</comment>
<keyword evidence="4" id="KW-0472">Membrane</keyword>
<dbReference type="InterPro" id="IPR002213">
    <property type="entry name" value="UDP_glucos_trans"/>
</dbReference>
<evidence type="ECO:0000256" key="2">
    <source>
        <dbReference type="ARBA" id="ARBA00022676"/>
    </source>
</evidence>
<organism evidence="5 6">
    <name type="scientific">Drosophila gunungcola</name>
    <name type="common">fruit fly</name>
    <dbReference type="NCBI Taxonomy" id="103775"/>
    <lineage>
        <taxon>Eukaryota</taxon>
        <taxon>Metazoa</taxon>
        <taxon>Ecdysozoa</taxon>
        <taxon>Arthropoda</taxon>
        <taxon>Hexapoda</taxon>
        <taxon>Insecta</taxon>
        <taxon>Pterygota</taxon>
        <taxon>Neoptera</taxon>
        <taxon>Endopterygota</taxon>
        <taxon>Diptera</taxon>
        <taxon>Brachycera</taxon>
        <taxon>Muscomorpha</taxon>
        <taxon>Ephydroidea</taxon>
        <taxon>Drosophilidae</taxon>
        <taxon>Drosophila</taxon>
        <taxon>Sophophora</taxon>
    </lineage>
</organism>
<sequence length="608" mass="68759">MAPVWSYSYLLVSHTASKSRRHFDIAISQKKPLKNLIDVDKPNIISVMGAPLITLSTLGATGWTSDLVGTPSPPSLEIGKMKQIAGHTSVLALLLLCFLSCVSAYNYLVVLHTAARSHYHVGSALAQGLASAGHQVTIVSPFELKKPIKNIKDVTVKSTLASMQGRMANLLESSKKPIIEQIVNFHEMGIEITELLLSESSVIELMNSNQTFDAVISEVFLNEAHFGLAEHFKAPLIGLGTFGAISWNTDLVGSPSPPSYVPSALLKFSDHMSLAERVGNLAFLTYEYVFLNYFYLPRQEALYRKYFPNNKQDFYEMRKNTALVLLNQHVSLSFPRPYSPNMIEVGGMHINRKRQPLPKDIQSFIEEAQHGVIYFSMGSNLKSKTLPLEKRQALIDTFAQLKQRVLWKFEDTDLPGKPANVFISDWFPQDDILAHENVIAFITHGGLLSTTESIYHRKPFVGIPIFGDQFLNMARAEQNGYGVTVHYEDLSAPKLLAAIRRLIEDPEASKKVRDMSDRYRDQQQTPLERAVFWVEHVSRHKGAKYLRSASQDLNFIQYHNLDAMLILYGGIIFVLYCIFLLIRWVWRLLQELFIKKESSKPKQKAKRN</sequence>
<dbReference type="Gene3D" id="3.40.50.2000">
    <property type="entry name" value="Glycogen Phosphorylase B"/>
    <property type="match status" value="2"/>
</dbReference>
<evidence type="ECO:0000256" key="4">
    <source>
        <dbReference type="SAM" id="Phobius"/>
    </source>
</evidence>
<proteinExistence type="inferred from homology"/>
<keyword evidence="3" id="KW-0808">Transferase</keyword>
<dbReference type="EMBL" id="JAMKOV010000001">
    <property type="protein sequence ID" value="KAI8044004.1"/>
    <property type="molecule type" value="Genomic_DNA"/>
</dbReference>
<dbReference type="FunFam" id="3.40.50.2000:FF:000050">
    <property type="entry name" value="UDP-glucuronosyltransferase"/>
    <property type="match status" value="1"/>
</dbReference>
<dbReference type="FunFam" id="3.40.50.2000:FF:000144">
    <property type="entry name" value="UDP-glucuronosyltransferase"/>
    <property type="match status" value="1"/>
</dbReference>
<feature type="transmembrane region" description="Helical" evidence="4">
    <location>
        <begin position="565"/>
        <end position="586"/>
    </location>
</feature>
<gene>
    <name evidence="5" type="ORF">M5D96_000152</name>
</gene>
<dbReference type="InterPro" id="IPR050271">
    <property type="entry name" value="UDP-glycosyltransferase"/>
</dbReference>
<evidence type="ECO:0000256" key="1">
    <source>
        <dbReference type="ARBA" id="ARBA00009995"/>
    </source>
</evidence>
<dbReference type="GO" id="GO:0008194">
    <property type="term" value="F:UDP-glycosyltransferase activity"/>
    <property type="evidence" value="ECO:0007669"/>
    <property type="project" value="InterPro"/>
</dbReference>